<protein>
    <recommendedName>
        <fullName evidence="4">WD repeat domain-containing protein 83</fullName>
    </recommendedName>
    <alternativeName>
        <fullName evidence="5">Mitogen-activated protein kinase organizer 1</fullName>
    </alternativeName>
</protein>
<dbReference type="PANTHER" id="PTHR22842:SF3">
    <property type="entry name" value="WD REPEAT DOMAIN-CONTAINING PROTEIN 83"/>
    <property type="match status" value="1"/>
</dbReference>
<name>A0A8X6MF28_NEPPI</name>
<dbReference type="Proteomes" id="UP000887013">
    <property type="component" value="Unassembled WGS sequence"/>
</dbReference>
<evidence type="ECO:0000313" key="6">
    <source>
        <dbReference type="EMBL" id="GFS46234.1"/>
    </source>
</evidence>
<evidence type="ECO:0000256" key="1">
    <source>
        <dbReference type="ARBA" id="ARBA00004496"/>
    </source>
</evidence>
<evidence type="ECO:0000256" key="2">
    <source>
        <dbReference type="ARBA" id="ARBA00022490"/>
    </source>
</evidence>
<keyword evidence="2" id="KW-0963">Cytoplasm</keyword>
<dbReference type="InterPro" id="IPR015943">
    <property type="entry name" value="WD40/YVTN_repeat-like_dom_sf"/>
</dbReference>
<gene>
    <name evidence="6" type="primary">Wdr83</name>
    <name evidence="6" type="ORF">NPIL_240651</name>
</gene>
<dbReference type="AlphaFoldDB" id="A0A8X6MF28"/>
<reference evidence="6" key="1">
    <citation type="submission" date="2020-08" db="EMBL/GenBank/DDBJ databases">
        <title>Multicomponent nature underlies the extraordinary mechanical properties of spider dragline silk.</title>
        <authorList>
            <person name="Kono N."/>
            <person name="Nakamura H."/>
            <person name="Mori M."/>
            <person name="Yoshida Y."/>
            <person name="Ohtoshi R."/>
            <person name="Malay A.D."/>
            <person name="Moran D.A.P."/>
            <person name="Tomita M."/>
            <person name="Numata K."/>
            <person name="Arakawa K."/>
        </authorList>
    </citation>
    <scope>NUCLEOTIDE SEQUENCE</scope>
</reference>
<evidence type="ECO:0000313" key="7">
    <source>
        <dbReference type="Proteomes" id="UP000887013"/>
    </source>
</evidence>
<dbReference type="GO" id="GO:0000398">
    <property type="term" value="P:mRNA splicing, via spliceosome"/>
    <property type="evidence" value="ECO:0007669"/>
    <property type="project" value="TreeGrafter"/>
</dbReference>
<dbReference type="GO" id="GO:0071013">
    <property type="term" value="C:catalytic step 2 spliceosome"/>
    <property type="evidence" value="ECO:0007669"/>
    <property type="project" value="TreeGrafter"/>
</dbReference>
<feature type="non-terminal residue" evidence="6">
    <location>
        <position position="1"/>
    </location>
</feature>
<evidence type="ECO:0000256" key="4">
    <source>
        <dbReference type="ARBA" id="ARBA00040453"/>
    </source>
</evidence>
<dbReference type="EMBL" id="BMAW01090724">
    <property type="protein sequence ID" value="GFS46234.1"/>
    <property type="molecule type" value="Genomic_DNA"/>
</dbReference>
<sequence>ILRDAKDSVTSLAVSDHEILTASLDCCIRRYDLRTGQLLEDCLGSPLNCVTFTKDGQCMLASCLDNTLRLVDKDGGEVLS</sequence>
<dbReference type="Pfam" id="PF00400">
    <property type="entry name" value="WD40"/>
    <property type="match status" value="1"/>
</dbReference>
<comment type="subcellular location">
    <subcellularLocation>
        <location evidence="1">Cytoplasm</location>
    </subcellularLocation>
</comment>
<dbReference type="GO" id="GO:0005737">
    <property type="term" value="C:cytoplasm"/>
    <property type="evidence" value="ECO:0007669"/>
    <property type="project" value="UniProtKB-SubCell"/>
</dbReference>
<accession>A0A8X6MF28</accession>
<keyword evidence="7" id="KW-1185">Reference proteome</keyword>
<comment type="similarity">
    <text evidence="3">Belongs to the WD repeat MORG1 family.</text>
</comment>
<dbReference type="OrthoDB" id="71437at2759"/>
<organism evidence="6 7">
    <name type="scientific">Nephila pilipes</name>
    <name type="common">Giant wood spider</name>
    <name type="synonym">Nephila maculata</name>
    <dbReference type="NCBI Taxonomy" id="299642"/>
    <lineage>
        <taxon>Eukaryota</taxon>
        <taxon>Metazoa</taxon>
        <taxon>Ecdysozoa</taxon>
        <taxon>Arthropoda</taxon>
        <taxon>Chelicerata</taxon>
        <taxon>Arachnida</taxon>
        <taxon>Araneae</taxon>
        <taxon>Araneomorphae</taxon>
        <taxon>Entelegynae</taxon>
        <taxon>Araneoidea</taxon>
        <taxon>Nephilidae</taxon>
        <taxon>Nephila</taxon>
    </lineage>
</organism>
<dbReference type="InterPro" id="IPR051980">
    <property type="entry name" value="WD_repeat_MORG1"/>
</dbReference>
<proteinExistence type="inferred from homology"/>
<feature type="non-terminal residue" evidence="6">
    <location>
        <position position="80"/>
    </location>
</feature>
<evidence type="ECO:0000256" key="3">
    <source>
        <dbReference type="ARBA" id="ARBA00038145"/>
    </source>
</evidence>
<comment type="caution">
    <text evidence="6">The sequence shown here is derived from an EMBL/GenBank/DDBJ whole genome shotgun (WGS) entry which is preliminary data.</text>
</comment>
<dbReference type="SUPFAM" id="SSF50978">
    <property type="entry name" value="WD40 repeat-like"/>
    <property type="match status" value="1"/>
</dbReference>
<dbReference type="InterPro" id="IPR036322">
    <property type="entry name" value="WD40_repeat_dom_sf"/>
</dbReference>
<dbReference type="PANTHER" id="PTHR22842">
    <property type="entry name" value="WD40 REPEAT PROTEIN"/>
    <property type="match status" value="1"/>
</dbReference>
<dbReference type="InterPro" id="IPR001680">
    <property type="entry name" value="WD40_rpt"/>
</dbReference>
<evidence type="ECO:0000256" key="5">
    <source>
        <dbReference type="ARBA" id="ARBA00042222"/>
    </source>
</evidence>
<dbReference type="Gene3D" id="2.130.10.10">
    <property type="entry name" value="YVTN repeat-like/Quinoprotein amine dehydrogenase"/>
    <property type="match status" value="1"/>
</dbReference>